<gene>
    <name evidence="2" type="ORF">LX95_00068</name>
</gene>
<dbReference type="Gene3D" id="3.30.565.40">
    <property type="entry name" value="Fervidobacterium nodosum Rt17-B1 like"/>
    <property type="match status" value="1"/>
</dbReference>
<evidence type="ECO:0000256" key="1">
    <source>
        <dbReference type="SAM" id="SignalP"/>
    </source>
</evidence>
<reference evidence="2 3" key="1">
    <citation type="submission" date="2018-06" db="EMBL/GenBank/DDBJ databases">
        <title>Genomic Encyclopedia of Archaeal and Bacterial Type Strains, Phase II (KMG-II): from individual species to whole genera.</title>
        <authorList>
            <person name="Goeker M."/>
        </authorList>
    </citation>
    <scope>NUCLEOTIDE SEQUENCE [LARGE SCALE GENOMIC DNA]</scope>
    <source>
        <strain evidence="2 3">DSM 15361</strain>
    </source>
</reference>
<feature type="chain" id="PRO_5016176435" description="GLPGLI family protein" evidence="1">
    <location>
        <begin position="18"/>
        <end position="306"/>
    </location>
</feature>
<evidence type="ECO:0000313" key="2">
    <source>
        <dbReference type="EMBL" id="PZW43744.1"/>
    </source>
</evidence>
<accession>A0A2W7IAM9</accession>
<evidence type="ECO:0008006" key="4">
    <source>
        <dbReference type="Google" id="ProtNLM"/>
    </source>
</evidence>
<evidence type="ECO:0000313" key="3">
    <source>
        <dbReference type="Proteomes" id="UP000249542"/>
    </source>
</evidence>
<protein>
    <recommendedName>
        <fullName evidence="4">GLPGLI family protein</fullName>
    </recommendedName>
</protein>
<keyword evidence="3" id="KW-1185">Reference proteome</keyword>
<proteinExistence type="predicted"/>
<feature type="signal peptide" evidence="1">
    <location>
        <begin position="1"/>
        <end position="17"/>
    </location>
</feature>
<organism evidence="2 3">
    <name type="scientific">Mesonia algae</name>
    <dbReference type="NCBI Taxonomy" id="213248"/>
    <lineage>
        <taxon>Bacteria</taxon>
        <taxon>Pseudomonadati</taxon>
        <taxon>Bacteroidota</taxon>
        <taxon>Flavobacteriia</taxon>
        <taxon>Flavobacteriales</taxon>
        <taxon>Flavobacteriaceae</taxon>
        <taxon>Mesonia</taxon>
    </lineage>
</organism>
<keyword evidence="1" id="KW-0732">Signal</keyword>
<comment type="caution">
    <text evidence="2">The sequence shown here is derived from an EMBL/GenBank/DDBJ whole genome shotgun (WGS) entry which is preliminary data.</text>
</comment>
<dbReference type="EMBL" id="QKYV01000001">
    <property type="protein sequence ID" value="PZW43744.1"/>
    <property type="molecule type" value="Genomic_DNA"/>
</dbReference>
<dbReference type="Proteomes" id="UP000249542">
    <property type="component" value="Unassembled WGS sequence"/>
</dbReference>
<dbReference type="AlphaFoldDB" id="A0A2W7IAM9"/>
<name>A0A2W7IAM9_9FLAO</name>
<sequence length="306" mass="36119">MKYLFIILLFYAVEAQAQTFEGTIGKHKIFLELNLDDENNRATAFYFYKTQLKNIHLKGAYKGSVLSLFENYSDKNEHFTLSIKKDTLLGTWENKGNKLDVILLESTKSIDKYRWQKLEFARDSVSNYGNKELVWFTEKYSKKNLFRLGNGFTLSQREFINQRLDSIHARNAVIGLECEWADIHIEVKLVSEQYLSFNEYSSIYCGGAHPNYNLTGYNFDLEKEIQLIKLTDLYPNLDHYQVLKEKYKEDKSLQSECEYFKNNKELWKYYTWVLTKKGITITPSYPHAMTPCEIGFSLEFEELKKK</sequence>
<dbReference type="RefSeq" id="WP_111539439.1">
    <property type="nucleotide sequence ID" value="NZ_QKYV01000001.1"/>
</dbReference>